<reference evidence="2" key="1">
    <citation type="journal article" date="2020" name="Fungal Divers.">
        <title>Resolving the Mortierellaceae phylogeny through synthesis of multi-gene phylogenetics and phylogenomics.</title>
        <authorList>
            <person name="Vandepol N."/>
            <person name="Liber J."/>
            <person name="Desiro A."/>
            <person name="Na H."/>
            <person name="Kennedy M."/>
            <person name="Barry K."/>
            <person name="Grigoriev I.V."/>
            <person name="Miller A.N."/>
            <person name="O'Donnell K."/>
            <person name="Stajich J.E."/>
            <person name="Bonito G."/>
        </authorList>
    </citation>
    <scope>NUCLEOTIDE SEQUENCE</scope>
    <source>
        <strain evidence="2">CK1249</strain>
    </source>
</reference>
<protein>
    <submittedName>
        <fullName evidence="2">Uncharacterized protein</fullName>
    </submittedName>
</protein>
<keyword evidence="3" id="KW-1185">Reference proteome</keyword>
<evidence type="ECO:0000256" key="1">
    <source>
        <dbReference type="SAM" id="MobiDB-lite"/>
    </source>
</evidence>
<gene>
    <name evidence="2" type="ORF">BGZ70_005254</name>
</gene>
<dbReference type="EMBL" id="JAAAHY010002783">
    <property type="protein sequence ID" value="KAF9943922.1"/>
    <property type="molecule type" value="Genomic_DNA"/>
</dbReference>
<accession>A0A9P6IPZ3</accession>
<sequence>MATPVSALRRPRPLSMTSFRRTPSISGLCSPTTATTTPVRWASVVSHSVSSFTPPTPPMTPEQVEMMQRQKQQQPNHLQHQMQLESDQKYRQQQELHSVLAKDRATLQEQKELWRWQGFTDERIQHRQRHDVRKALDLELQLQQQQQLRHYNPSKGGHFQFPPSVPMGVPRTTARPQSMFGCRSGSEQKMGMATWAGAASETATARAPSRQLQRVVRPTHGSSYSLDAKTLASISESLL</sequence>
<name>A0A9P6IPZ3_MORAP</name>
<evidence type="ECO:0000313" key="3">
    <source>
        <dbReference type="Proteomes" id="UP000738359"/>
    </source>
</evidence>
<dbReference type="OrthoDB" id="2420114at2759"/>
<dbReference type="AlphaFoldDB" id="A0A9P6IPZ3"/>
<comment type="caution">
    <text evidence="2">The sequence shown here is derived from an EMBL/GenBank/DDBJ whole genome shotgun (WGS) entry which is preliminary data.</text>
</comment>
<evidence type="ECO:0000313" key="2">
    <source>
        <dbReference type="EMBL" id="KAF9943922.1"/>
    </source>
</evidence>
<dbReference type="Proteomes" id="UP000738359">
    <property type="component" value="Unassembled WGS sequence"/>
</dbReference>
<organism evidence="2 3">
    <name type="scientific">Mortierella alpina</name>
    <name type="common">Oleaginous fungus</name>
    <name type="synonym">Mortierella renispora</name>
    <dbReference type="NCBI Taxonomy" id="64518"/>
    <lineage>
        <taxon>Eukaryota</taxon>
        <taxon>Fungi</taxon>
        <taxon>Fungi incertae sedis</taxon>
        <taxon>Mucoromycota</taxon>
        <taxon>Mortierellomycotina</taxon>
        <taxon>Mortierellomycetes</taxon>
        <taxon>Mortierellales</taxon>
        <taxon>Mortierellaceae</taxon>
        <taxon>Mortierella</taxon>
    </lineage>
</organism>
<feature type="region of interest" description="Disordered" evidence="1">
    <location>
        <begin position="1"/>
        <end position="20"/>
    </location>
</feature>
<proteinExistence type="predicted"/>